<dbReference type="EMBL" id="JAVKGR010000006">
    <property type="protein sequence ID" value="MDR8019240.1"/>
    <property type="molecule type" value="Genomic_DNA"/>
</dbReference>
<evidence type="ECO:0000313" key="3">
    <source>
        <dbReference type="EMBL" id="MDR8019240.1"/>
    </source>
</evidence>
<organism evidence="3 4">
    <name type="scientific">Nesterenkonia aerolata</name>
    <dbReference type="NCBI Taxonomy" id="3074079"/>
    <lineage>
        <taxon>Bacteria</taxon>
        <taxon>Bacillati</taxon>
        <taxon>Actinomycetota</taxon>
        <taxon>Actinomycetes</taxon>
        <taxon>Micrococcales</taxon>
        <taxon>Micrococcaceae</taxon>
        <taxon>Nesterenkonia</taxon>
    </lineage>
</organism>
<dbReference type="InterPro" id="IPR049790">
    <property type="entry name" value="Rv3655c/TadE"/>
</dbReference>
<evidence type="ECO:0000259" key="2">
    <source>
        <dbReference type="Pfam" id="PF07811"/>
    </source>
</evidence>
<dbReference type="Proteomes" id="UP001251870">
    <property type="component" value="Unassembled WGS sequence"/>
</dbReference>
<gene>
    <name evidence="3" type="ORF">RIL96_06640</name>
</gene>
<keyword evidence="1" id="KW-1133">Transmembrane helix</keyword>
<keyword evidence="1" id="KW-0472">Membrane</keyword>
<proteinExistence type="predicted"/>
<keyword evidence="4" id="KW-1185">Reference proteome</keyword>
<protein>
    <submittedName>
        <fullName evidence="3">Pilus assembly protein</fullName>
    </submittedName>
</protein>
<dbReference type="RefSeq" id="WP_310548230.1">
    <property type="nucleotide sequence ID" value="NZ_JAVKGR010000006.1"/>
</dbReference>
<sequence>MSDQVGCPAPHHGSAREDGSVSAEFALALPAVLMVLALVLGLGVHAAGQVSLEEGVRAAAREIVRGEDPAHAVESAQRGLSGDASFNVTDDGEYVRVSGTRPVRLWGIVEISATRSAEAAVRTERVLPSGGR</sequence>
<evidence type="ECO:0000256" key="1">
    <source>
        <dbReference type="SAM" id="Phobius"/>
    </source>
</evidence>
<accession>A0ABU2DSG7</accession>
<feature type="transmembrane region" description="Helical" evidence="1">
    <location>
        <begin position="25"/>
        <end position="47"/>
    </location>
</feature>
<keyword evidence="1" id="KW-0812">Transmembrane</keyword>
<dbReference type="Pfam" id="PF07811">
    <property type="entry name" value="TadE"/>
    <property type="match status" value="1"/>
</dbReference>
<name>A0ABU2DSG7_9MICC</name>
<reference evidence="3 4" key="1">
    <citation type="submission" date="2023-09" db="EMBL/GenBank/DDBJ databases">
        <title>Description of three actinobacteria isolated from air of manufacturing shop in a pharmaceutical factory.</title>
        <authorList>
            <person name="Zhang D.-F."/>
        </authorList>
    </citation>
    <scope>NUCLEOTIDE SEQUENCE [LARGE SCALE GENOMIC DNA]</scope>
    <source>
        <strain evidence="3 4">LY-0111</strain>
    </source>
</reference>
<dbReference type="NCBIfam" id="NF041390">
    <property type="entry name" value="TadE_Rv3655c"/>
    <property type="match status" value="1"/>
</dbReference>
<feature type="domain" description="TadE-like" evidence="2">
    <location>
        <begin position="19"/>
        <end position="61"/>
    </location>
</feature>
<dbReference type="InterPro" id="IPR012495">
    <property type="entry name" value="TadE-like_dom"/>
</dbReference>
<evidence type="ECO:0000313" key="4">
    <source>
        <dbReference type="Proteomes" id="UP001251870"/>
    </source>
</evidence>
<comment type="caution">
    <text evidence="3">The sequence shown here is derived from an EMBL/GenBank/DDBJ whole genome shotgun (WGS) entry which is preliminary data.</text>
</comment>